<feature type="transmembrane region" description="Helical" evidence="12">
    <location>
        <begin position="435"/>
        <end position="460"/>
    </location>
</feature>
<keyword evidence="10" id="KW-0407">Ion channel</keyword>
<dbReference type="InterPro" id="IPR015683">
    <property type="entry name" value="Ionotropic_Glu_rcpt"/>
</dbReference>
<gene>
    <name evidence="15" type="ORF">LVIROSA_LOCUS32738</name>
</gene>
<dbReference type="EMBL" id="CAKMRJ010005523">
    <property type="protein sequence ID" value="CAH1447100.1"/>
    <property type="molecule type" value="Genomic_DNA"/>
</dbReference>
<feature type="compositionally biased region" description="Basic residues" evidence="11">
    <location>
        <begin position="39"/>
        <end position="53"/>
    </location>
</feature>
<dbReference type="Gene3D" id="3.40.190.10">
    <property type="entry name" value="Periplasmic binding protein-like II"/>
    <property type="match status" value="2"/>
</dbReference>
<keyword evidence="5" id="KW-0406">Ion transport</keyword>
<dbReference type="GO" id="GO:0016020">
    <property type="term" value="C:membrane"/>
    <property type="evidence" value="ECO:0007669"/>
    <property type="project" value="UniProtKB-SubCell"/>
</dbReference>
<sequence>MSSLIAHEDRMNRCCEKVDEKAFQATGDQNKRSAESSRGRGRGRGGFRGRGRGRVQFGDQRQQKNIPRCQHCNKLGHREASCWNKQREEQNPQCRYCNKLGHREVDCWTKKREEQNHANFLEKIEEESKLFMAHSSTVDTSNGVWFVDSGCSNHMTGTKSLFKDLDETQKGVVHFGDDNALQIQGQGTVSIKTTQEQWSWKNTETSASQESVPITFEVNNFTDPETSNSQNGDNVTPPSTPPSSPSGSSSPSSSSSESPPKKFRSLEDIYASCSFALYASDPDPISYDDAAEKQIGMKEFSTGFFQAISPLGGVVNNKLNAVDAWSEKLYAPEEYVEALASGRVEAIIAEILYIKLFLAMYPDSDISLIATAPTTNGFGFAFQKGSPLAREMSTQIAKMREDGTLKALEDKWLKRESIFMSKDFSSPSSIILNFYGLRGLFFISGVSMALALLVSMIDLVREKWHIKDKIKMVRCVLHRSS</sequence>
<evidence type="ECO:0000256" key="1">
    <source>
        <dbReference type="ARBA" id="ARBA00004141"/>
    </source>
</evidence>
<evidence type="ECO:0000256" key="7">
    <source>
        <dbReference type="ARBA" id="ARBA00023170"/>
    </source>
</evidence>
<evidence type="ECO:0000256" key="12">
    <source>
        <dbReference type="SAM" id="Phobius"/>
    </source>
</evidence>
<reference evidence="15 16" key="1">
    <citation type="submission" date="2022-01" db="EMBL/GenBank/DDBJ databases">
        <authorList>
            <person name="Xiong W."/>
            <person name="Schranz E."/>
        </authorList>
    </citation>
    <scope>NUCLEOTIDE SEQUENCE [LARGE SCALE GENOMIC DNA]</scope>
</reference>
<protein>
    <recommendedName>
        <fullName evidence="17">Ionotropic glutamate receptor C-terminal domain-containing protein</fullName>
    </recommendedName>
</protein>
<dbReference type="InterPro" id="IPR001320">
    <property type="entry name" value="Iontro_rcpt_C"/>
</dbReference>
<evidence type="ECO:0000259" key="14">
    <source>
        <dbReference type="SMART" id="SM00343"/>
    </source>
</evidence>
<dbReference type="InterPro" id="IPR036875">
    <property type="entry name" value="Znf_CCHC_sf"/>
</dbReference>
<dbReference type="Proteomes" id="UP001157418">
    <property type="component" value="Unassembled WGS sequence"/>
</dbReference>
<evidence type="ECO:0000256" key="8">
    <source>
        <dbReference type="ARBA" id="ARBA00023180"/>
    </source>
</evidence>
<keyword evidence="8" id="KW-0325">Glycoprotein</keyword>
<dbReference type="InterPro" id="IPR001878">
    <property type="entry name" value="Znf_CCHC"/>
</dbReference>
<evidence type="ECO:0000259" key="13">
    <source>
        <dbReference type="SMART" id="SM00079"/>
    </source>
</evidence>
<evidence type="ECO:0000256" key="10">
    <source>
        <dbReference type="ARBA" id="ARBA00023303"/>
    </source>
</evidence>
<dbReference type="SUPFAM" id="SSF57756">
    <property type="entry name" value="Retrovirus zinc finger-like domains"/>
    <property type="match status" value="1"/>
</dbReference>
<keyword evidence="9" id="KW-1071">Ligand-gated ion channel</keyword>
<dbReference type="SMART" id="SM00079">
    <property type="entry name" value="PBPe"/>
    <property type="match status" value="1"/>
</dbReference>
<dbReference type="InterPro" id="IPR054722">
    <property type="entry name" value="PolX-like_BBD"/>
</dbReference>
<comment type="caution">
    <text evidence="15">The sequence shown here is derived from an EMBL/GenBank/DDBJ whole genome shotgun (WGS) entry which is preliminary data.</text>
</comment>
<dbReference type="GO" id="GO:0008270">
    <property type="term" value="F:zinc ion binding"/>
    <property type="evidence" value="ECO:0007669"/>
    <property type="project" value="InterPro"/>
</dbReference>
<dbReference type="GO" id="GO:0015276">
    <property type="term" value="F:ligand-gated monoatomic ion channel activity"/>
    <property type="evidence" value="ECO:0007669"/>
    <property type="project" value="InterPro"/>
</dbReference>
<dbReference type="AlphaFoldDB" id="A0AAU9PA26"/>
<evidence type="ECO:0000256" key="2">
    <source>
        <dbReference type="ARBA" id="ARBA00022448"/>
    </source>
</evidence>
<dbReference type="FunFam" id="3.40.190.10:FF:000039">
    <property type="entry name" value="Glutamate receptor"/>
    <property type="match status" value="1"/>
</dbReference>
<feature type="domain" description="CCHC-type" evidence="14">
    <location>
        <begin position="68"/>
        <end position="84"/>
    </location>
</feature>
<feature type="compositionally biased region" description="Polar residues" evidence="11">
    <location>
        <begin position="219"/>
        <end position="236"/>
    </location>
</feature>
<keyword evidence="7" id="KW-0675">Receptor</keyword>
<dbReference type="GO" id="GO:0003676">
    <property type="term" value="F:nucleic acid binding"/>
    <property type="evidence" value="ECO:0007669"/>
    <property type="project" value="InterPro"/>
</dbReference>
<dbReference type="SUPFAM" id="SSF53850">
    <property type="entry name" value="Periplasmic binding protein-like II"/>
    <property type="match status" value="1"/>
</dbReference>
<feature type="compositionally biased region" description="Low complexity" evidence="11">
    <location>
        <begin position="245"/>
        <end position="258"/>
    </location>
</feature>
<comment type="subcellular location">
    <subcellularLocation>
        <location evidence="1">Membrane</location>
        <topology evidence="1">Multi-pass membrane protein</topology>
    </subcellularLocation>
</comment>
<evidence type="ECO:0000256" key="5">
    <source>
        <dbReference type="ARBA" id="ARBA00023065"/>
    </source>
</evidence>
<keyword evidence="6 12" id="KW-0472">Membrane</keyword>
<dbReference type="Gene3D" id="4.10.60.10">
    <property type="entry name" value="Zinc finger, CCHC-type"/>
    <property type="match status" value="1"/>
</dbReference>
<evidence type="ECO:0000256" key="4">
    <source>
        <dbReference type="ARBA" id="ARBA00022989"/>
    </source>
</evidence>
<feature type="domain" description="CCHC-type" evidence="14">
    <location>
        <begin position="93"/>
        <end position="109"/>
    </location>
</feature>
<name>A0AAU9PA26_9ASTR</name>
<feature type="region of interest" description="Disordered" evidence="11">
    <location>
        <begin position="24"/>
        <end position="60"/>
    </location>
</feature>
<keyword evidence="3 12" id="KW-0812">Transmembrane</keyword>
<evidence type="ECO:0000313" key="16">
    <source>
        <dbReference type="Proteomes" id="UP001157418"/>
    </source>
</evidence>
<organism evidence="15 16">
    <name type="scientific">Lactuca virosa</name>
    <dbReference type="NCBI Taxonomy" id="75947"/>
    <lineage>
        <taxon>Eukaryota</taxon>
        <taxon>Viridiplantae</taxon>
        <taxon>Streptophyta</taxon>
        <taxon>Embryophyta</taxon>
        <taxon>Tracheophyta</taxon>
        <taxon>Spermatophyta</taxon>
        <taxon>Magnoliopsida</taxon>
        <taxon>eudicotyledons</taxon>
        <taxon>Gunneridae</taxon>
        <taxon>Pentapetalae</taxon>
        <taxon>asterids</taxon>
        <taxon>campanulids</taxon>
        <taxon>Asterales</taxon>
        <taxon>Asteraceae</taxon>
        <taxon>Cichorioideae</taxon>
        <taxon>Cichorieae</taxon>
        <taxon>Lactucinae</taxon>
        <taxon>Lactuca</taxon>
    </lineage>
</organism>
<feature type="domain" description="Ionotropic glutamate receptor C-terminal" evidence="13">
    <location>
        <begin position="190"/>
        <end position="415"/>
    </location>
</feature>
<evidence type="ECO:0000313" key="15">
    <source>
        <dbReference type="EMBL" id="CAH1447100.1"/>
    </source>
</evidence>
<feature type="region of interest" description="Disordered" evidence="11">
    <location>
        <begin position="219"/>
        <end position="262"/>
    </location>
</feature>
<evidence type="ECO:0000256" key="6">
    <source>
        <dbReference type="ARBA" id="ARBA00023136"/>
    </source>
</evidence>
<evidence type="ECO:0000256" key="9">
    <source>
        <dbReference type="ARBA" id="ARBA00023286"/>
    </source>
</evidence>
<feature type="compositionally biased region" description="Basic and acidic residues" evidence="11">
    <location>
        <begin position="29"/>
        <end position="38"/>
    </location>
</feature>
<accession>A0AAU9PA26</accession>
<keyword evidence="4 12" id="KW-1133">Transmembrane helix</keyword>
<proteinExistence type="predicted"/>
<evidence type="ECO:0000256" key="11">
    <source>
        <dbReference type="SAM" id="MobiDB-lite"/>
    </source>
</evidence>
<keyword evidence="2" id="KW-0813">Transport</keyword>
<evidence type="ECO:0008006" key="17">
    <source>
        <dbReference type="Google" id="ProtNLM"/>
    </source>
</evidence>
<evidence type="ECO:0000256" key="3">
    <source>
        <dbReference type="ARBA" id="ARBA00022692"/>
    </source>
</evidence>
<dbReference type="PANTHER" id="PTHR18966">
    <property type="entry name" value="IONOTROPIC GLUTAMATE RECEPTOR"/>
    <property type="match status" value="1"/>
</dbReference>
<keyword evidence="16" id="KW-1185">Reference proteome</keyword>
<dbReference type="SMART" id="SM00343">
    <property type="entry name" value="ZnF_C2HC"/>
    <property type="match status" value="2"/>
</dbReference>
<dbReference type="Pfam" id="PF22936">
    <property type="entry name" value="Pol_BBD"/>
    <property type="match status" value="1"/>
</dbReference>